<organism evidence="2 3">
    <name type="scientific">Rotaria socialis</name>
    <dbReference type="NCBI Taxonomy" id="392032"/>
    <lineage>
        <taxon>Eukaryota</taxon>
        <taxon>Metazoa</taxon>
        <taxon>Spiralia</taxon>
        <taxon>Gnathifera</taxon>
        <taxon>Rotifera</taxon>
        <taxon>Eurotatoria</taxon>
        <taxon>Bdelloidea</taxon>
        <taxon>Philodinida</taxon>
        <taxon>Philodinidae</taxon>
        <taxon>Rotaria</taxon>
    </lineage>
</organism>
<sequence length="570" mass="65350">MRNNKENIKPPCNLAASFDAEDEIKSVPETPRKAKKNRVSGCDIRLHQTIKSNNNNNKNIKKTNKAKDIIAPEKTSTPIIAIEQHTTAGEAANIANILPLTNTDDTQQPIFGERSLDDVYAFIDEQIWQRKMDADKELWDAKMKEATNHISTNMGDNTILDLLDINMDHFEEMVGVVPEPPIIHIDNTQQALHIKDDQKTVEAVRITNNQTTQQQYSTIDMALFHEMMANANPIEPPAIHPTIHPTMQDVAFDNVCETIPLGQKKQPEECLGVYDPDFASPVKSKENPYIVHKSLNKKSPIVGGQRTLKRLQRASDNRQIDNIKKFNLCTENRWYEEAFKMGLERISRDQNTQGFMIPEARKMIKSGLTKTLVEQQNTYHDEVDQIEFVQRWVGRQLDNFDEIWSIMEKRKPLAMARRIEQQQQQQSNNVEQSPITQPQTENPPQDQNKEKVLIVKLKGAVQFKRSYEQRSNEIVAGENVVNSTNEIKKIKRKDTNNQKCLNTNVYMKEAESERPFDSVSKLNNNINDIGLKQIDQLQNFEPESHLNQILVTAEIHNNPDNESIFTPITS</sequence>
<feature type="non-terminal residue" evidence="2">
    <location>
        <position position="1"/>
    </location>
</feature>
<name>A0A821VJU2_9BILA</name>
<feature type="compositionally biased region" description="Polar residues" evidence="1">
    <location>
        <begin position="427"/>
        <end position="446"/>
    </location>
</feature>
<dbReference type="Proteomes" id="UP000663838">
    <property type="component" value="Unassembled WGS sequence"/>
</dbReference>
<protein>
    <submittedName>
        <fullName evidence="2">Uncharacterized protein</fullName>
    </submittedName>
</protein>
<gene>
    <name evidence="2" type="ORF">TOA249_LOCUS31199</name>
</gene>
<evidence type="ECO:0000313" key="2">
    <source>
        <dbReference type="EMBL" id="CAF4908263.1"/>
    </source>
</evidence>
<evidence type="ECO:0000256" key="1">
    <source>
        <dbReference type="SAM" id="MobiDB-lite"/>
    </source>
</evidence>
<feature type="region of interest" description="Disordered" evidence="1">
    <location>
        <begin position="416"/>
        <end position="449"/>
    </location>
</feature>
<accession>A0A821VJU2</accession>
<comment type="caution">
    <text evidence="2">The sequence shown here is derived from an EMBL/GenBank/DDBJ whole genome shotgun (WGS) entry which is preliminary data.</text>
</comment>
<dbReference type="EMBL" id="CAJOBS010006041">
    <property type="protein sequence ID" value="CAF4908263.1"/>
    <property type="molecule type" value="Genomic_DNA"/>
</dbReference>
<dbReference type="AlphaFoldDB" id="A0A821VJU2"/>
<evidence type="ECO:0000313" key="3">
    <source>
        <dbReference type="Proteomes" id="UP000663838"/>
    </source>
</evidence>
<reference evidence="2" key="1">
    <citation type="submission" date="2021-02" db="EMBL/GenBank/DDBJ databases">
        <authorList>
            <person name="Nowell W R."/>
        </authorList>
    </citation>
    <scope>NUCLEOTIDE SEQUENCE</scope>
</reference>
<proteinExistence type="predicted"/>